<evidence type="ECO:0000256" key="1">
    <source>
        <dbReference type="SAM" id="MobiDB-lite"/>
    </source>
</evidence>
<protein>
    <recommendedName>
        <fullName evidence="4">Leucine-rich repeat domain-containing protein</fullName>
    </recommendedName>
</protein>
<name>A0A369N2U3_EGGLN</name>
<evidence type="ECO:0008006" key="4">
    <source>
        <dbReference type="Google" id="ProtNLM"/>
    </source>
</evidence>
<feature type="region of interest" description="Disordered" evidence="1">
    <location>
        <begin position="72"/>
        <end position="95"/>
    </location>
</feature>
<feature type="region of interest" description="Disordered" evidence="1">
    <location>
        <begin position="252"/>
        <end position="340"/>
    </location>
</feature>
<organism evidence="2 3">
    <name type="scientific">Eggerthella lenta</name>
    <name type="common">Eubacterium lentum</name>
    <dbReference type="NCBI Taxonomy" id="84112"/>
    <lineage>
        <taxon>Bacteria</taxon>
        <taxon>Bacillati</taxon>
        <taxon>Actinomycetota</taxon>
        <taxon>Coriobacteriia</taxon>
        <taxon>Eggerthellales</taxon>
        <taxon>Eggerthellaceae</taxon>
        <taxon>Eggerthella</taxon>
    </lineage>
</organism>
<gene>
    <name evidence="2" type="ORF">C1871_08180</name>
</gene>
<evidence type="ECO:0000313" key="2">
    <source>
        <dbReference type="EMBL" id="RDB85467.1"/>
    </source>
</evidence>
<evidence type="ECO:0000313" key="3">
    <source>
        <dbReference type="Proteomes" id="UP000253857"/>
    </source>
</evidence>
<dbReference type="EMBL" id="PPTY01000011">
    <property type="protein sequence ID" value="RDB85467.1"/>
    <property type="molecule type" value="Genomic_DNA"/>
</dbReference>
<reference evidence="2 3" key="1">
    <citation type="journal article" date="2018" name="Elife">
        <title>Discovery and characterization of a prevalent human gut bacterial enzyme sufficient for the inactivation of a family of plant toxins.</title>
        <authorList>
            <person name="Koppel N."/>
            <person name="Bisanz J.E."/>
            <person name="Pandelia M.E."/>
            <person name="Turnbaugh P.J."/>
            <person name="Balskus E.P."/>
        </authorList>
    </citation>
    <scope>NUCLEOTIDE SEQUENCE [LARGE SCALE GENOMIC DNA]</scope>
    <source>
        <strain evidence="2 3">FAA1-1-60AUCSF</strain>
    </source>
</reference>
<dbReference type="AlphaFoldDB" id="A0A369N2U3"/>
<proteinExistence type="predicted"/>
<dbReference type="Proteomes" id="UP000253857">
    <property type="component" value="Unassembled WGS sequence"/>
</dbReference>
<comment type="caution">
    <text evidence="2">The sequence shown here is derived from an EMBL/GenBank/DDBJ whole genome shotgun (WGS) entry which is preliminary data.</text>
</comment>
<feature type="compositionally biased region" description="Acidic residues" evidence="1">
    <location>
        <begin position="277"/>
        <end position="310"/>
    </location>
</feature>
<accession>A0A369N2U3</accession>
<sequence length="478" mass="50445">MAKLRESIVGMRQVASRIGAACSLCALLVLGLLWPVPVSFAAEKDAAASEAAADAAAPKAPVDDVGNVMVEAPSEAPAPSGPQLQPESEPIAPDTPIVPEYERAWPIGADDASAVLAELWPDGTFVVDGAGKTVAFDKVEDVPWLAAGEAGDIKRVIFADKVEATSLAHWFEGCSNLSEIANVPASVEDLTRAFYDCPKLVELPDEFAFADEAVADECFGFEEPAETLLATVYRGADENVLGYAWNLDGRELVNPDAPEPPTVEEPDDSAEPKDPVESETPEDSEGVEDPDDSRDLDASADESVEQPADELTDKLANAPAEEAPAPEPPAEPESEPALAPQEEAQVNITVPSSVSMVLNAEGDNTALIPVAAANRSERNVAIVGVRLKRADQDLPGGSWSLTTESGSTTFVQDARFTPLGLEATFDRPVLLAAGDENTMLVWHGTFTDYGMKTLLNATIDADGNSFAYGSMIWIVAAA</sequence>